<dbReference type="AlphaFoldDB" id="A0AA35RS21"/>
<accession>A0AA35RS21</accession>
<reference evidence="1" key="1">
    <citation type="submission" date="2023-03" db="EMBL/GenBank/DDBJ databases">
        <authorList>
            <person name="Steffen K."/>
            <person name="Cardenas P."/>
        </authorList>
    </citation>
    <scope>NUCLEOTIDE SEQUENCE</scope>
</reference>
<evidence type="ECO:0000313" key="2">
    <source>
        <dbReference type="Proteomes" id="UP001174909"/>
    </source>
</evidence>
<sequence length="74" mass="8223">MTATIYVTDVPKSIKAVGVVNREKDTVVLELGDMFDEGGVPIDHYIIQVDNGTQLETPGPTYSFYIMSYYTVSE</sequence>
<gene>
    <name evidence="1" type="ORF">GBAR_LOCUS9939</name>
</gene>
<proteinExistence type="predicted"/>
<dbReference type="Proteomes" id="UP001174909">
    <property type="component" value="Unassembled WGS sequence"/>
</dbReference>
<dbReference type="EMBL" id="CASHTH010001504">
    <property type="protein sequence ID" value="CAI8016174.1"/>
    <property type="molecule type" value="Genomic_DNA"/>
</dbReference>
<protein>
    <submittedName>
        <fullName evidence="1">Uncharacterized protein</fullName>
    </submittedName>
</protein>
<name>A0AA35RS21_GEOBA</name>
<feature type="non-terminal residue" evidence="1">
    <location>
        <position position="1"/>
    </location>
</feature>
<organism evidence="1 2">
    <name type="scientific">Geodia barretti</name>
    <name type="common">Barrett's horny sponge</name>
    <dbReference type="NCBI Taxonomy" id="519541"/>
    <lineage>
        <taxon>Eukaryota</taxon>
        <taxon>Metazoa</taxon>
        <taxon>Porifera</taxon>
        <taxon>Demospongiae</taxon>
        <taxon>Heteroscleromorpha</taxon>
        <taxon>Tetractinellida</taxon>
        <taxon>Astrophorina</taxon>
        <taxon>Geodiidae</taxon>
        <taxon>Geodia</taxon>
    </lineage>
</organism>
<evidence type="ECO:0000313" key="1">
    <source>
        <dbReference type="EMBL" id="CAI8016174.1"/>
    </source>
</evidence>
<comment type="caution">
    <text evidence="1">The sequence shown here is derived from an EMBL/GenBank/DDBJ whole genome shotgun (WGS) entry which is preliminary data.</text>
</comment>
<keyword evidence="2" id="KW-1185">Reference proteome</keyword>